<name>A0AAV7IBZ4_COTGL</name>
<proteinExistence type="predicted"/>
<dbReference type="AlphaFoldDB" id="A0AAV7IBZ4"/>
<organism evidence="1 2">
    <name type="scientific">Cotesia glomerata</name>
    <name type="common">Lepidopteran parasitic wasp</name>
    <name type="synonym">Apanteles glomeratus</name>
    <dbReference type="NCBI Taxonomy" id="32391"/>
    <lineage>
        <taxon>Eukaryota</taxon>
        <taxon>Metazoa</taxon>
        <taxon>Ecdysozoa</taxon>
        <taxon>Arthropoda</taxon>
        <taxon>Hexapoda</taxon>
        <taxon>Insecta</taxon>
        <taxon>Pterygota</taxon>
        <taxon>Neoptera</taxon>
        <taxon>Endopterygota</taxon>
        <taxon>Hymenoptera</taxon>
        <taxon>Apocrita</taxon>
        <taxon>Ichneumonoidea</taxon>
        <taxon>Braconidae</taxon>
        <taxon>Microgastrinae</taxon>
        <taxon>Cotesia</taxon>
    </lineage>
</organism>
<evidence type="ECO:0000313" key="1">
    <source>
        <dbReference type="EMBL" id="KAH0548434.1"/>
    </source>
</evidence>
<sequence>MSTLNESIVAINQLECLLLSYVRSLDRKNVNALQIILTDIKKQFKIIEKIIKTSKFILSRYVFMKAYFNMIQSRHQTSIKFLEQSKSIAYNINNQFIYDWINHCEKVWTNSLSNAQQNSWKENYLQSNVERNSFDKESIAFYTLPLPQDLTKQR</sequence>
<dbReference type="EMBL" id="JAHXZJ010001868">
    <property type="protein sequence ID" value="KAH0548434.1"/>
    <property type="molecule type" value="Genomic_DNA"/>
</dbReference>
<accession>A0AAV7IBZ4</accession>
<keyword evidence="2" id="KW-1185">Reference proteome</keyword>
<gene>
    <name evidence="1" type="ORF">KQX54_001456</name>
</gene>
<evidence type="ECO:0000313" key="2">
    <source>
        <dbReference type="Proteomes" id="UP000826195"/>
    </source>
</evidence>
<protein>
    <submittedName>
        <fullName evidence="1">Uncharacterized protein</fullName>
    </submittedName>
</protein>
<dbReference type="Proteomes" id="UP000826195">
    <property type="component" value="Unassembled WGS sequence"/>
</dbReference>
<comment type="caution">
    <text evidence="1">The sequence shown here is derived from an EMBL/GenBank/DDBJ whole genome shotgun (WGS) entry which is preliminary data.</text>
</comment>
<reference evidence="1 2" key="1">
    <citation type="journal article" date="2021" name="J. Hered.">
        <title>A chromosome-level genome assembly of the parasitoid wasp, Cotesia glomerata (Hymenoptera: Braconidae).</title>
        <authorList>
            <person name="Pinto B.J."/>
            <person name="Weis J.J."/>
            <person name="Gamble T."/>
            <person name="Ode P.J."/>
            <person name="Paul R."/>
            <person name="Zaspel J.M."/>
        </authorList>
    </citation>
    <scope>NUCLEOTIDE SEQUENCE [LARGE SCALE GENOMIC DNA]</scope>
    <source>
        <strain evidence="1">CgM1</strain>
    </source>
</reference>